<dbReference type="Gene3D" id="1.10.260.40">
    <property type="entry name" value="lambda repressor-like DNA-binding domains"/>
    <property type="match status" value="1"/>
</dbReference>
<evidence type="ECO:0000256" key="1">
    <source>
        <dbReference type="ARBA" id="ARBA00004127"/>
    </source>
</evidence>
<dbReference type="SMART" id="SM00530">
    <property type="entry name" value="HTH_XRE"/>
    <property type="match status" value="1"/>
</dbReference>
<organism evidence="6 7">
    <name type="scientific">Bacillus bruguierae</name>
    <dbReference type="NCBI Taxonomy" id="3127667"/>
    <lineage>
        <taxon>Bacteria</taxon>
        <taxon>Bacillati</taxon>
        <taxon>Bacillota</taxon>
        <taxon>Bacilli</taxon>
        <taxon>Bacillales</taxon>
        <taxon>Bacillaceae</taxon>
        <taxon>Bacillus</taxon>
    </lineage>
</organism>
<dbReference type="Pfam" id="PF01381">
    <property type="entry name" value="HTH_3"/>
    <property type="match status" value="1"/>
</dbReference>
<dbReference type="SUPFAM" id="SSF47413">
    <property type="entry name" value="lambda repressor-like DNA-binding domains"/>
    <property type="match status" value="1"/>
</dbReference>
<comment type="subcellular location">
    <subcellularLocation>
        <location evidence="1">Endomembrane system</location>
        <topology evidence="1">Multi-pass membrane protein</topology>
    </subcellularLocation>
</comment>
<evidence type="ECO:0000256" key="4">
    <source>
        <dbReference type="ARBA" id="ARBA00023136"/>
    </source>
</evidence>
<evidence type="ECO:0000313" key="7">
    <source>
        <dbReference type="Proteomes" id="UP001372526"/>
    </source>
</evidence>
<evidence type="ECO:0000259" key="5">
    <source>
        <dbReference type="PROSITE" id="PS50943"/>
    </source>
</evidence>
<dbReference type="RefSeq" id="WP_336472845.1">
    <property type="nucleotide sequence ID" value="NZ_JBAWSX010000007.1"/>
</dbReference>
<feature type="domain" description="HTH cro/C1-type" evidence="5">
    <location>
        <begin position="14"/>
        <end position="68"/>
    </location>
</feature>
<dbReference type="InterPro" id="IPR010652">
    <property type="entry name" value="DUF1232"/>
</dbReference>
<dbReference type="Proteomes" id="UP001372526">
    <property type="component" value="Unassembled WGS sequence"/>
</dbReference>
<dbReference type="InterPro" id="IPR001387">
    <property type="entry name" value="Cro/C1-type_HTH"/>
</dbReference>
<evidence type="ECO:0000256" key="3">
    <source>
        <dbReference type="ARBA" id="ARBA00022989"/>
    </source>
</evidence>
<keyword evidence="3" id="KW-1133">Transmembrane helix</keyword>
<accession>A0ABU8FHW4</accession>
<keyword evidence="4" id="KW-0472">Membrane</keyword>
<dbReference type="Pfam" id="PF06803">
    <property type="entry name" value="DUF1232"/>
    <property type="match status" value="1"/>
</dbReference>
<dbReference type="CDD" id="cd00093">
    <property type="entry name" value="HTH_XRE"/>
    <property type="match status" value="1"/>
</dbReference>
<gene>
    <name evidence="6" type="ORF">WAZ07_13325</name>
</gene>
<dbReference type="InterPro" id="IPR010982">
    <property type="entry name" value="Lambda_DNA-bd_dom_sf"/>
</dbReference>
<dbReference type="PROSITE" id="PS50943">
    <property type="entry name" value="HTH_CROC1"/>
    <property type="match status" value="1"/>
</dbReference>
<evidence type="ECO:0000313" key="6">
    <source>
        <dbReference type="EMBL" id="MEI4802286.1"/>
    </source>
</evidence>
<proteinExistence type="predicted"/>
<protein>
    <submittedName>
        <fullName evidence="6">DUF1232 domain-containing protein</fullName>
    </submittedName>
</protein>
<keyword evidence="2" id="KW-0812">Transmembrane</keyword>
<keyword evidence="7" id="KW-1185">Reference proteome</keyword>
<comment type="caution">
    <text evidence="6">The sequence shown here is derived from an EMBL/GenBank/DDBJ whole genome shotgun (WGS) entry which is preliminary data.</text>
</comment>
<evidence type="ECO:0000256" key="2">
    <source>
        <dbReference type="ARBA" id="ARBA00022692"/>
    </source>
</evidence>
<reference evidence="6 7" key="1">
    <citation type="submission" date="2024-01" db="EMBL/GenBank/DDBJ databases">
        <title>Seven novel Bacillus-like species.</title>
        <authorList>
            <person name="Liu G."/>
        </authorList>
    </citation>
    <scope>NUCLEOTIDE SEQUENCE [LARGE SCALE GENOMIC DNA]</scope>
    <source>
        <strain evidence="6 7">FJAT-51639</strain>
    </source>
</reference>
<name>A0ABU8FHW4_9BACI</name>
<dbReference type="EMBL" id="JBAWSX010000007">
    <property type="protein sequence ID" value="MEI4802286.1"/>
    <property type="molecule type" value="Genomic_DNA"/>
</dbReference>
<sequence length="222" mass="25572">MSTQNINHQLGTVLKELLQERSLSMRQFGTLTAIDPSTISRIINGKQQVKKKHLQKFAECLQIPIQFLYDATYAKQPQQTTEPQTEMYTSIDAIQNTLQSSNLFDYKYTTTRVKQELENYERYAQTTEGTRLIHEGFSTKLQQLDSTGPFIDQLTDMYHQFCNKAITPQERVIIGSALLYFVLSTDIIPDYVFPIGYLDDAIAVELAKEKLIEIKNKSEKEE</sequence>